<dbReference type="EMBL" id="RDBE01000010">
    <property type="protein sequence ID" value="RLV48372.1"/>
    <property type="molecule type" value="Genomic_DNA"/>
</dbReference>
<evidence type="ECO:0000313" key="3">
    <source>
        <dbReference type="Proteomes" id="UP000281708"/>
    </source>
</evidence>
<comment type="caution">
    <text evidence="2">The sequence shown here is derived from an EMBL/GenBank/DDBJ whole genome shotgun (WGS) entry which is preliminary data.</text>
</comment>
<gene>
    <name evidence="2" type="ORF">D9V37_16390</name>
</gene>
<evidence type="ECO:0000256" key="1">
    <source>
        <dbReference type="SAM" id="MobiDB-lite"/>
    </source>
</evidence>
<sequence>MASDIQLISDDEGLVLIGDPTAVEHFLDAEGIELGGLNSVRLQDVLRTGSMAAQVGSELAATSGRWLRLTEHSAELVKKHGLRQDAKTGLSTGVVKGSKSGQIGGFVQFAKSPRSMLANPSLLAGAAGLMAQVAMQQSISEMTDCLAEIDQKLDQVLRAQKDAVMADLAGVAAVIDEAWSIREHGGRVNAITWSKVQGTVETIARTQAYALRHLDALARTMEDVARVGAIAKTVEEVESTAVEWLFVLARCFQLQDAIAVLELDRVLDGTPDEVHGHRLGIKAARRKRLNTISATTERLLDRVDTANAKVLLHPTKSPAAVRSSDRVAAAVSDLHRSLGITVDRELVEARRWRDAAAEVRARTWATGVDGVGVARRVGHQTVDRAASATGVLSRRVAARSPRSTPTMGGDDDEDRGGSPRGGSEPTAR</sequence>
<organism evidence="2 3">
    <name type="scientific">Nocardioides mangrovicus</name>
    <dbReference type="NCBI Taxonomy" id="2478913"/>
    <lineage>
        <taxon>Bacteria</taxon>
        <taxon>Bacillati</taxon>
        <taxon>Actinomycetota</taxon>
        <taxon>Actinomycetes</taxon>
        <taxon>Propionibacteriales</taxon>
        <taxon>Nocardioidaceae</taxon>
        <taxon>Nocardioides</taxon>
    </lineage>
</organism>
<dbReference type="OrthoDB" id="4391631at2"/>
<reference evidence="2 3" key="1">
    <citation type="submission" date="2018-10" db="EMBL/GenBank/DDBJ databases">
        <title>Marmoricola sp. 4Q3S-7 whole genome shotgun sequence.</title>
        <authorList>
            <person name="Li F."/>
        </authorList>
    </citation>
    <scope>NUCLEOTIDE SEQUENCE [LARGE SCALE GENOMIC DNA]</scope>
    <source>
        <strain evidence="2 3">4Q3S-7</strain>
    </source>
</reference>
<dbReference type="AlphaFoldDB" id="A0A3L8P0F8"/>
<dbReference type="Proteomes" id="UP000281708">
    <property type="component" value="Unassembled WGS sequence"/>
</dbReference>
<protein>
    <submittedName>
        <fullName evidence="2">Uncharacterized protein</fullName>
    </submittedName>
</protein>
<feature type="region of interest" description="Disordered" evidence="1">
    <location>
        <begin position="385"/>
        <end position="428"/>
    </location>
</feature>
<evidence type="ECO:0000313" key="2">
    <source>
        <dbReference type="EMBL" id="RLV48372.1"/>
    </source>
</evidence>
<keyword evidence="3" id="KW-1185">Reference proteome</keyword>
<name>A0A3L8P0F8_9ACTN</name>
<accession>A0A3L8P0F8</accession>
<proteinExistence type="predicted"/>